<keyword evidence="2" id="KW-1185">Reference proteome</keyword>
<dbReference type="VEuPathDB" id="FungiDB:RhiirFUN_024606"/>
<protein>
    <submittedName>
        <fullName evidence="1">Uncharacterized protein</fullName>
    </submittedName>
</protein>
<evidence type="ECO:0000313" key="2">
    <source>
        <dbReference type="Proteomes" id="UP000234323"/>
    </source>
</evidence>
<evidence type="ECO:0000313" key="1">
    <source>
        <dbReference type="EMBL" id="PKY50391.1"/>
    </source>
</evidence>
<dbReference type="VEuPathDB" id="FungiDB:FUN_025236"/>
<name>A0A2I1GUS0_9GLOM</name>
<sequence length="87" mass="10265">FMARISPNGDLLKVENNDRHIDTTVYRQIAEKKDVWCIIDSVMPKFNHDLIGKFIMVSSLKKQFIERFTKAQKIEIFYMSPWEIGSI</sequence>
<dbReference type="Proteomes" id="UP000234323">
    <property type="component" value="Unassembled WGS sequence"/>
</dbReference>
<organism evidence="1 2">
    <name type="scientific">Rhizophagus irregularis</name>
    <dbReference type="NCBI Taxonomy" id="588596"/>
    <lineage>
        <taxon>Eukaryota</taxon>
        <taxon>Fungi</taxon>
        <taxon>Fungi incertae sedis</taxon>
        <taxon>Mucoromycota</taxon>
        <taxon>Glomeromycotina</taxon>
        <taxon>Glomeromycetes</taxon>
        <taxon>Glomerales</taxon>
        <taxon>Glomeraceae</taxon>
        <taxon>Rhizophagus</taxon>
    </lineage>
</organism>
<gene>
    <name evidence="1" type="ORF">RhiirA4_406429</name>
</gene>
<comment type="caution">
    <text evidence="1">The sequence shown here is derived from an EMBL/GenBank/DDBJ whole genome shotgun (WGS) entry which is preliminary data.</text>
</comment>
<dbReference type="AlphaFoldDB" id="A0A2I1GUS0"/>
<accession>A0A2I1GUS0</accession>
<proteinExistence type="predicted"/>
<dbReference type="EMBL" id="LLXI01000871">
    <property type="protein sequence ID" value="PKY50391.1"/>
    <property type="molecule type" value="Genomic_DNA"/>
</dbReference>
<dbReference type="VEuPathDB" id="FungiDB:RhiirA1_409769"/>
<reference evidence="1 2" key="1">
    <citation type="submission" date="2015-10" db="EMBL/GenBank/DDBJ databases">
        <title>Genome analyses suggest a sexual origin of heterokaryosis in a supposedly ancient asexual fungus.</title>
        <authorList>
            <person name="Ropars J."/>
            <person name="Sedzielewska K."/>
            <person name="Noel J."/>
            <person name="Charron P."/>
            <person name="Farinelli L."/>
            <person name="Marton T."/>
            <person name="Kruger M."/>
            <person name="Pelin A."/>
            <person name="Brachmann A."/>
            <person name="Corradi N."/>
        </authorList>
    </citation>
    <scope>NUCLEOTIDE SEQUENCE [LARGE SCALE GENOMIC DNA]</scope>
    <source>
        <strain evidence="1 2">A4</strain>
    </source>
</reference>
<feature type="non-terminal residue" evidence="1">
    <location>
        <position position="1"/>
    </location>
</feature>